<protein>
    <recommendedName>
        <fullName evidence="2">DUF4780 domain-containing protein</fullName>
    </recommendedName>
</protein>
<feature type="domain" description="DUF4780" evidence="2">
    <location>
        <begin position="74"/>
        <end position="244"/>
    </location>
</feature>
<dbReference type="OrthoDB" id="6764048at2759"/>
<proteinExistence type="predicted"/>
<comment type="caution">
    <text evidence="3">The sequence shown here is derived from an EMBL/GenBank/DDBJ whole genome shotgun (WGS) entry which is preliminary data.</text>
</comment>
<feature type="compositionally biased region" description="Low complexity" evidence="1">
    <location>
        <begin position="50"/>
        <end position="63"/>
    </location>
</feature>
<dbReference type="AlphaFoldDB" id="A0A9P0KET3"/>
<gene>
    <name evidence="3" type="ORF">ACAOBT_LOCUS10894</name>
</gene>
<reference evidence="3" key="1">
    <citation type="submission" date="2022-03" db="EMBL/GenBank/DDBJ databases">
        <authorList>
            <person name="Sayadi A."/>
        </authorList>
    </citation>
    <scope>NUCLEOTIDE SEQUENCE</scope>
</reference>
<feature type="compositionally biased region" description="Basic residues" evidence="1">
    <location>
        <begin position="1"/>
        <end position="19"/>
    </location>
</feature>
<organism evidence="3 4">
    <name type="scientific">Acanthoscelides obtectus</name>
    <name type="common">Bean weevil</name>
    <name type="synonym">Bruchus obtectus</name>
    <dbReference type="NCBI Taxonomy" id="200917"/>
    <lineage>
        <taxon>Eukaryota</taxon>
        <taxon>Metazoa</taxon>
        <taxon>Ecdysozoa</taxon>
        <taxon>Arthropoda</taxon>
        <taxon>Hexapoda</taxon>
        <taxon>Insecta</taxon>
        <taxon>Pterygota</taxon>
        <taxon>Neoptera</taxon>
        <taxon>Endopterygota</taxon>
        <taxon>Coleoptera</taxon>
        <taxon>Polyphaga</taxon>
        <taxon>Cucujiformia</taxon>
        <taxon>Chrysomeloidea</taxon>
        <taxon>Chrysomelidae</taxon>
        <taxon>Bruchinae</taxon>
        <taxon>Bruchini</taxon>
        <taxon>Acanthoscelides</taxon>
    </lineage>
</organism>
<evidence type="ECO:0000256" key="1">
    <source>
        <dbReference type="SAM" id="MobiDB-lite"/>
    </source>
</evidence>
<evidence type="ECO:0000259" key="2">
    <source>
        <dbReference type="Pfam" id="PF16012"/>
    </source>
</evidence>
<evidence type="ECO:0000313" key="4">
    <source>
        <dbReference type="Proteomes" id="UP001152888"/>
    </source>
</evidence>
<dbReference type="Proteomes" id="UP001152888">
    <property type="component" value="Unassembled WGS sequence"/>
</dbReference>
<sequence length="248" mass="28129">MPPPPKKRRSGAQQRKARQNRANSEPSGDILVTSSDDRSEDPIVSPNIPQNDNSSNASDQQSSHGGSRWRRRRNRHKIVVLVLHDNFPTESLSQEQCRLLQTALTEQITPGEEGVGPRFGGSALRRGYLALTCLNVTTKNWVKNTVASLQPWEDTRLKTELEEDILTKVKLWLPKPYSGMQMEKIFQLLKTQNRGLKTDVWNIVTEKSNAQGTNVTLRIDEASLDTLRRLKMQACLGLDKVLFRFLDQ</sequence>
<keyword evidence="4" id="KW-1185">Reference proteome</keyword>
<feature type="region of interest" description="Disordered" evidence="1">
    <location>
        <begin position="1"/>
        <end position="71"/>
    </location>
</feature>
<accession>A0A9P0KET3</accession>
<dbReference type="Pfam" id="PF16012">
    <property type="entry name" value="DUF4780"/>
    <property type="match status" value="1"/>
</dbReference>
<evidence type="ECO:0000313" key="3">
    <source>
        <dbReference type="EMBL" id="CAH1974108.1"/>
    </source>
</evidence>
<dbReference type="EMBL" id="CAKOFQ010006818">
    <property type="protein sequence ID" value="CAH1974108.1"/>
    <property type="molecule type" value="Genomic_DNA"/>
</dbReference>
<dbReference type="InterPro" id="IPR031961">
    <property type="entry name" value="DUF4780"/>
</dbReference>
<name>A0A9P0KET3_ACAOB</name>